<dbReference type="EMBL" id="JAJFZV010000020">
    <property type="protein sequence ID" value="MCC3299773.1"/>
    <property type="molecule type" value="Genomic_DNA"/>
</dbReference>
<protein>
    <submittedName>
        <fullName evidence="1">Uncharacterized protein</fullName>
    </submittedName>
</protein>
<sequence>MTSTKAALNLDELLVINDADPYTYDDGEPNSGIPQALFSQDHFNGPQLKMYYTTHRGTELFRTYSVGGWEEGSYHRIVQDGPRVNGPVAWMNTNDVALTAHKQAEREGILVEDGDHIILRGTEYIINRDSRGYVSLVRA</sequence>
<evidence type="ECO:0000313" key="1">
    <source>
        <dbReference type="EMBL" id="MCC3299773.1"/>
    </source>
</evidence>
<name>A0A9X1SE31_9MICC</name>
<organism evidence="1 2">
    <name type="scientific">Arthrobacter caoxuetaonis</name>
    <dbReference type="NCBI Taxonomy" id="2886935"/>
    <lineage>
        <taxon>Bacteria</taxon>
        <taxon>Bacillati</taxon>
        <taxon>Actinomycetota</taxon>
        <taxon>Actinomycetes</taxon>
        <taxon>Micrococcales</taxon>
        <taxon>Micrococcaceae</taxon>
        <taxon>Arthrobacter</taxon>
    </lineage>
</organism>
<comment type="caution">
    <text evidence="1">The sequence shown here is derived from an EMBL/GenBank/DDBJ whole genome shotgun (WGS) entry which is preliminary data.</text>
</comment>
<gene>
    <name evidence="1" type="ORF">LJ757_18605</name>
</gene>
<dbReference type="RefSeq" id="WP_227897766.1">
    <property type="nucleotide sequence ID" value="NZ_CP099467.1"/>
</dbReference>
<keyword evidence="2" id="KW-1185">Reference proteome</keyword>
<dbReference type="AlphaFoldDB" id="A0A9X1SE31"/>
<accession>A0A9X1SE31</accession>
<proteinExistence type="predicted"/>
<dbReference type="Proteomes" id="UP001139158">
    <property type="component" value="Unassembled WGS sequence"/>
</dbReference>
<reference evidence="1" key="1">
    <citation type="submission" date="2021-10" db="EMBL/GenBank/DDBJ databases">
        <title>Novel species in genus Arthrobacter.</title>
        <authorList>
            <person name="Liu Y."/>
        </authorList>
    </citation>
    <scope>NUCLEOTIDE SEQUENCE</scope>
    <source>
        <strain evidence="1">Zg-Y453</strain>
    </source>
</reference>
<evidence type="ECO:0000313" key="2">
    <source>
        <dbReference type="Proteomes" id="UP001139158"/>
    </source>
</evidence>